<evidence type="ECO:0000313" key="2">
    <source>
        <dbReference type="Proteomes" id="UP001144978"/>
    </source>
</evidence>
<comment type="caution">
    <text evidence="1">The sequence shown here is derived from an EMBL/GenBank/DDBJ whole genome shotgun (WGS) entry which is preliminary data.</text>
</comment>
<name>A0ACC1Q933_9APHY</name>
<evidence type="ECO:0000313" key="1">
    <source>
        <dbReference type="EMBL" id="KAJ3015274.1"/>
    </source>
</evidence>
<gene>
    <name evidence="1" type="ORF">NUW54_g1087</name>
</gene>
<dbReference type="Proteomes" id="UP001144978">
    <property type="component" value="Unassembled WGS sequence"/>
</dbReference>
<sequence length="102" mass="11086">MEDGTLTVFPIATSAIDYETDSIIQTSLRTELGKDVTLLTVAHRLQTIMDSDKIMVLDAGQIVEFGKPSELLQKENGLLRSLVEESGDKEHLYAMAMGASAA</sequence>
<dbReference type="EMBL" id="JANSHE010000167">
    <property type="protein sequence ID" value="KAJ3015274.1"/>
    <property type="molecule type" value="Genomic_DNA"/>
</dbReference>
<reference evidence="1" key="1">
    <citation type="submission" date="2022-08" db="EMBL/GenBank/DDBJ databases">
        <title>Genome Sequence of Pycnoporus sanguineus.</title>
        <authorList>
            <person name="Buettner E."/>
        </authorList>
    </citation>
    <scope>NUCLEOTIDE SEQUENCE</scope>
    <source>
        <strain evidence="1">CG-C14</strain>
    </source>
</reference>
<organism evidence="1 2">
    <name type="scientific">Trametes sanguinea</name>
    <dbReference type="NCBI Taxonomy" id="158606"/>
    <lineage>
        <taxon>Eukaryota</taxon>
        <taxon>Fungi</taxon>
        <taxon>Dikarya</taxon>
        <taxon>Basidiomycota</taxon>
        <taxon>Agaricomycotina</taxon>
        <taxon>Agaricomycetes</taxon>
        <taxon>Polyporales</taxon>
        <taxon>Polyporaceae</taxon>
        <taxon>Trametes</taxon>
    </lineage>
</organism>
<proteinExistence type="predicted"/>
<keyword evidence="2" id="KW-1185">Reference proteome</keyword>
<protein>
    <submittedName>
        <fullName evidence="1">Uncharacterized protein</fullName>
    </submittedName>
</protein>
<accession>A0ACC1Q933</accession>